<dbReference type="Gene3D" id="3.40.50.2000">
    <property type="entry name" value="Glycogen Phosphorylase B"/>
    <property type="match status" value="3"/>
</dbReference>
<keyword evidence="2" id="KW-0808">Transferase</keyword>
<evidence type="ECO:0000313" key="2">
    <source>
        <dbReference type="EMBL" id="SKA67227.1"/>
    </source>
</evidence>
<dbReference type="RefSeq" id="WP_078684097.1">
    <property type="nucleotide sequence ID" value="NZ_FUYA01000002.1"/>
</dbReference>
<gene>
    <name evidence="2" type="ORF">SAMN02745702_00787</name>
</gene>
<dbReference type="InterPro" id="IPR001296">
    <property type="entry name" value="Glyco_trans_1"/>
</dbReference>
<accession>A0A1T4VQK6</accession>
<protein>
    <submittedName>
        <fullName evidence="2">Glycosyltransferase involved in cell wall bisynthesis</fullName>
    </submittedName>
</protein>
<dbReference type="OrthoDB" id="9775208at2"/>
<dbReference type="STRING" id="1121442.SAMN02745702_00787"/>
<evidence type="ECO:0000259" key="1">
    <source>
        <dbReference type="Pfam" id="PF00534"/>
    </source>
</evidence>
<dbReference type="PANTHER" id="PTHR12526">
    <property type="entry name" value="GLYCOSYLTRANSFERASE"/>
    <property type="match status" value="1"/>
</dbReference>
<feature type="domain" description="Glycosyl transferase family 1" evidence="1">
    <location>
        <begin position="172"/>
        <end position="303"/>
    </location>
</feature>
<reference evidence="2 3" key="1">
    <citation type="submission" date="2017-02" db="EMBL/GenBank/DDBJ databases">
        <authorList>
            <person name="Peterson S.W."/>
        </authorList>
    </citation>
    <scope>NUCLEOTIDE SEQUENCE [LARGE SCALE GENOMIC DNA]</scope>
    <source>
        <strain evidence="2 3">DSM 18034</strain>
    </source>
</reference>
<sequence length="771" mass="86769">MNVCFLSSRPFGLLGTPGTYLFVKYAQEFFTTLVLAPENTQGVFDEQIPMLNVESISPLDLLGRMHELEDFSPDIFYIFNSHEWSDTAFFLRKAFPNAKIVLDIKTPLLLSGKALKNVQERGQFAEHTLDAIVTLSEESVESWIPGHTVPSVPYPLGVDCTLFPAASSIQARKNFQRFVYIGALNPRRRLPRLLSLFSEAAKHAKHPLYLDLYGKSLAGIAELEEQIPTLHPNAKVTIKGQLPQKELLKRLPEYDAGIAWVPSEVFSNSPSLKSLEFMGAGLPLLASNTEAHRALKNSGFSLSLFEQEGHGLTKALQELPQLSQQEQLRTNRTQLESFDYTALLRSSFVPLFKKLVQKKTTAPAPRPHKLTLTIMSDSLAAGKGGAERVSSELANEMARRGHRVYVCYKNTGHPAYPLTEGVIPLPYTSSKKLREALIALSPDLFFAFYFNRELLRYRKLVFGTGIPFGMQECTNPQRLVQTNWIEKKAPKTRFEIRAVEREAVAASAQAIRLVMPEYADSFPDYIQDSLAAFPNPSFVHETRAHQEPQGRYSIINIGGMKKNKNFITLLKAFHQIADEFPLWDIRVFGNTLEGPQPHKLEIKDYIEEHSLQERIHICGRTDDVFAEFLKSQIHVTASLSEGCPTCILEAMAVGVPSIGFAECPGTNQLIRHEHNGLLASGEDRVAALSQQLKALMSSTERRDQYGKAAHKDALGYSPDRTYDRWEKLFFTAASYKDRLHEHMQLQMRTDANRTLSSHRIIHSLLSTIDLD</sequence>
<dbReference type="AlphaFoldDB" id="A0A1T4VQK6"/>
<dbReference type="Proteomes" id="UP000189733">
    <property type="component" value="Unassembled WGS sequence"/>
</dbReference>
<dbReference type="EMBL" id="FUYA01000002">
    <property type="protein sequence ID" value="SKA67227.1"/>
    <property type="molecule type" value="Genomic_DNA"/>
</dbReference>
<keyword evidence="3" id="KW-1185">Reference proteome</keyword>
<dbReference type="Pfam" id="PF00534">
    <property type="entry name" value="Glycos_transf_1"/>
    <property type="match status" value="2"/>
</dbReference>
<evidence type="ECO:0000313" key="3">
    <source>
        <dbReference type="Proteomes" id="UP000189733"/>
    </source>
</evidence>
<dbReference type="SUPFAM" id="SSF53756">
    <property type="entry name" value="UDP-Glycosyltransferase/glycogen phosphorylase"/>
    <property type="match status" value="2"/>
</dbReference>
<proteinExistence type="predicted"/>
<feature type="domain" description="Glycosyl transferase family 1" evidence="1">
    <location>
        <begin position="543"/>
        <end position="711"/>
    </location>
</feature>
<dbReference type="GO" id="GO:0016757">
    <property type="term" value="F:glycosyltransferase activity"/>
    <property type="evidence" value="ECO:0007669"/>
    <property type="project" value="UniProtKB-KW"/>
</dbReference>
<organism evidence="2 3">
    <name type="scientific">Desulfobaculum bizertense DSM 18034</name>
    <dbReference type="NCBI Taxonomy" id="1121442"/>
    <lineage>
        <taxon>Bacteria</taxon>
        <taxon>Pseudomonadati</taxon>
        <taxon>Thermodesulfobacteriota</taxon>
        <taxon>Desulfovibrionia</taxon>
        <taxon>Desulfovibrionales</taxon>
        <taxon>Desulfovibrionaceae</taxon>
        <taxon>Desulfobaculum</taxon>
    </lineage>
</organism>
<name>A0A1T4VQK6_9BACT</name>